<gene>
    <name evidence="1" type="ORF">J2X78_002643</name>
</gene>
<proteinExistence type="predicted"/>
<protein>
    <submittedName>
        <fullName evidence="1">Uncharacterized protein</fullName>
    </submittedName>
</protein>
<organism evidence="1 2">
    <name type="scientific">Pedobacter africanus</name>
    <dbReference type="NCBI Taxonomy" id="151894"/>
    <lineage>
        <taxon>Bacteria</taxon>
        <taxon>Pseudomonadati</taxon>
        <taxon>Bacteroidota</taxon>
        <taxon>Sphingobacteriia</taxon>
        <taxon>Sphingobacteriales</taxon>
        <taxon>Sphingobacteriaceae</taxon>
        <taxon>Pedobacter</taxon>
    </lineage>
</organism>
<evidence type="ECO:0000313" key="1">
    <source>
        <dbReference type="EMBL" id="MDR6784078.1"/>
    </source>
</evidence>
<accession>A0ACC6KXI8</accession>
<dbReference type="EMBL" id="JAVDTF010000002">
    <property type="protein sequence ID" value="MDR6784078.1"/>
    <property type="molecule type" value="Genomic_DNA"/>
</dbReference>
<reference evidence="1" key="1">
    <citation type="submission" date="2023-07" db="EMBL/GenBank/DDBJ databases">
        <title>Sorghum-associated microbial communities from plants grown in Nebraska, USA.</title>
        <authorList>
            <person name="Schachtman D."/>
        </authorList>
    </citation>
    <scope>NUCLEOTIDE SEQUENCE</scope>
    <source>
        <strain evidence="1">2697</strain>
    </source>
</reference>
<name>A0ACC6KXI8_9SPHI</name>
<comment type="caution">
    <text evidence="1">The sequence shown here is derived from an EMBL/GenBank/DDBJ whole genome shotgun (WGS) entry which is preliminary data.</text>
</comment>
<sequence length="528" mass="59984">MALSKKSNQIAVLTALIKKLGISVSSYTIKSDLENHPDYPGLLSLSDSLTSWNIPNQAIQLDKEACNIDELPLPLIAHLQIEGGQLLLVNQITKDIVQFSNEAEQNGELARKDFLENWDGIILYAEKEENSGEPYYTQALVKGFLNQARLPFLISVLLSISIYAISQHVLSLPYFLLFFVTLLGVTVSTLLLMQSIDADNPLVQNLCSLGKKNDCNAILKSDAAKVTSWLSWSEVGMFYFAGFFFCLLFKPTDFSFLSWLTLLSLPYTIYSIGYQIKVKNWCVLCCSVQALLWSQALIFLFEGSLFNLAILRVDLSDLIIYSLCFLLPVAIWSFIKPFFIQSAQLRPLKNQLKKFKYNSDLFNQILSSQQKYEVPDELMPIILGNPAAETVITMVSNPFCAPCATAHRTLDRWLTQRDDIQVKVVFTTSNQDNDMRTKVARHVTALSMLEDKKTAKEALNDWYEEASKDYDKWAMKFPVTYNEGMTTIMDKQKTWCEQTEIAFTPTILVNGYKLTDPYRLDDIEYLIA</sequence>
<dbReference type="Proteomes" id="UP001246858">
    <property type="component" value="Unassembled WGS sequence"/>
</dbReference>
<keyword evidence="2" id="KW-1185">Reference proteome</keyword>
<evidence type="ECO:0000313" key="2">
    <source>
        <dbReference type="Proteomes" id="UP001246858"/>
    </source>
</evidence>